<dbReference type="PANTHER" id="PTHR11496">
    <property type="entry name" value="ALCOHOL DEHYDROGENASE"/>
    <property type="match status" value="1"/>
</dbReference>
<evidence type="ECO:0000313" key="4">
    <source>
        <dbReference type="EMBL" id="RKD34067.1"/>
    </source>
</evidence>
<dbReference type="InterPro" id="IPR039697">
    <property type="entry name" value="Alcohol_dehydrogenase_Fe"/>
</dbReference>
<dbReference type="InterPro" id="IPR001670">
    <property type="entry name" value="ADH_Fe/GldA"/>
</dbReference>
<dbReference type="Gene3D" id="3.40.50.1970">
    <property type="match status" value="1"/>
</dbReference>
<dbReference type="Pfam" id="PF25137">
    <property type="entry name" value="ADH_Fe_C"/>
    <property type="match status" value="1"/>
</dbReference>
<dbReference type="PANTHER" id="PTHR11496:SF83">
    <property type="entry name" value="HYDROXYACID-OXOACID TRANSHYDROGENASE, MITOCHONDRIAL"/>
    <property type="match status" value="1"/>
</dbReference>
<proteinExistence type="predicted"/>
<name>A0A419T9D0_9FIRM</name>
<dbReference type="InterPro" id="IPR018211">
    <property type="entry name" value="ADH_Fe_CS"/>
</dbReference>
<keyword evidence="5" id="KW-1185">Reference proteome</keyword>
<keyword evidence="1" id="KW-0560">Oxidoreductase</keyword>
<dbReference type="GO" id="GO:0046872">
    <property type="term" value="F:metal ion binding"/>
    <property type="evidence" value="ECO:0007669"/>
    <property type="project" value="InterPro"/>
</dbReference>
<dbReference type="OrthoDB" id="9804734at2"/>
<evidence type="ECO:0000259" key="3">
    <source>
        <dbReference type="Pfam" id="PF25137"/>
    </source>
</evidence>
<dbReference type="Proteomes" id="UP000284277">
    <property type="component" value="Unassembled WGS sequence"/>
</dbReference>
<dbReference type="CDD" id="cd08180">
    <property type="entry name" value="PDD"/>
    <property type="match status" value="1"/>
</dbReference>
<accession>A0A419T9D0</accession>
<evidence type="ECO:0000259" key="2">
    <source>
        <dbReference type="Pfam" id="PF00465"/>
    </source>
</evidence>
<dbReference type="Gene3D" id="1.20.1090.10">
    <property type="entry name" value="Dehydroquinate synthase-like - alpha domain"/>
    <property type="match status" value="1"/>
</dbReference>
<dbReference type="FunFam" id="1.20.1090.10:FF:000001">
    <property type="entry name" value="Aldehyde-alcohol dehydrogenase"/>
    <property type="match status" value="1"/>
</dbReference>
<protein>
    <submittedName>
        <fullName evidence="4">Propanediol utilization protein</fullName>
    </submittedName>
</protein>
<comment type="caution">
    <text evidence="4">The sequence shown here is derived from an EMBL/GenBank/DDBJ whole genome shotgun (WGS) entry which is preliminary data.</text>
</comment>
<feature type="domain" description="Alcohol dehydrogenase iron-type/glycerol dehydrogenase GldA" evidence="2">
    <location>
        <begin position="14"/>
        <end position="159"/>
    </location>
</feature>
<evidence type="ECO:0000256" key="1">
    <source>
        <dbReference type="ARBA" id="ARBA00023002"/>
    </source>
</evidence>
<organism evidence="4 5">
    <name type="scientific">Lacrimispora algidixylanolytica</name>
    <dbReference type="NCBI Taxonomy" id="94868"/>
    <lineage>
        <taxon>Bacteria</taxon>
        <taxon>Bacillati</taxon>
        <taxon>Bacillota</taxon>
        <taxon>Clostridia</taxon>
        <taxon>Lachnospirales</taxon>
        <taxon>Lachnospiraceae</taxon>
        <taxon>Lacrimispora</taxon>
    </lineage>
</organism>
<dbReference type="AlphaFoldDB" id="A0A419T9D0"/>
<dbReference type="InterPro" id="IPR056798">
    <property type="entry name" value="ADH_Fe_C"/>
</dbReference>
<dbReference type="GO" id="GO:0004022">
    <property type="term" value="F:alcohol dehydrogenase (NAD+) activity"/>
    <property type="evidence" value="ECO:0007669"/>
    <property type="project" value="TreeGrafter"/>
</dbReference>
<feature type="domain" description="Fe-containing alcohol dehydrogenase-like C-terminal" evidence="3">
    <location>
        <begin position="170"/>
        <end position="370"/>
    </location>
</feature>
<gene>
    <name evidence="4" type="ORF">BET01_13005</name>
</gene>
<evidence type="ECO:0000313" key="5">
    <source>
        <dbReference type="Proteomes" id="UP000284277"/>
    </source>
</evidence>
<sequence length="380" mass="40985">MSNVYMKTRIQEGKQAREYLKDIKNKRILIVCDKFLSENGAVTYLTDILCSSNVVELFDKAIPDPTIQVVGSGLCMMYQVKPDIVIGFGGGSAIDTAKGIIYFSMIKELVKKPLFVAVPTTSGTGSEVTSASVITDPDNKSKHLISSDEILPDVAILDPSLTLSVPQVVTANTGMDVLTHALEAYVATGANVFSDAMAEKSIELLLKSLLGCYKDGNDLKARTRMQEASTLAGIAFNTAGLGVNHSIAHQLGGTFHIPHGLANAILLNHVIEYNCTSQEIMNKYAALAIKVQLAEAKEDSRVAVKAIKGLITALMRCMNMPSSVMELGIDRMEYENQLKNMVDNALMDACFATTPTKIAGPGIQKILLDIYDVRESGSKG</sequence>
<dbReference type="PROSITE" id="PS00913">
    <property type="entry name" value="ADH_IRON_1"/>
    <property type="match status" value="1"/>
</dbReference>
<dbReference type="Pfam" id="PF00465">
    <property type="entry name" value="Fe-ADH"/>
    <property type="match status" value="1"/>
</dbReference>
<dbReference type="EMBL" id="MCIA01000003">
    <property type="protein sequence ID" value="RKD34067.1"/>
    <property type="molecule type" value="Genomic_DNA"/>
</dbReference>
<reference evidence="4 5" key="1">
    <citation type="submission" date="2016-08" db="EMBL/GenBank/DDBJ databases">
        <title>A new outlook on sporulation: Clostridium algidixylanolyticum.</title>
        <authorList>
            <person name="Poppleton D.I."/>
            <person name="Gribaldo S."/>
        </authorList>
    </citation>
    <scope>NUCLEOTIDE SEQUENCE [LARGE SCALE GENOMIC DNA]</scope>
    <source>
        <strain evidence="4 5">SPL73</strain>
    </source>
</reference>
<dbReference type="SUPFAM" id="SSF56796">
    <property type="entry name" value="Dehydroquinate synthase-like"/>
    <property type="match status" value="1"/>
</dbReference>
<dbReference type="FunFam" id="3.40.50.1970:FF:000003">
    <property type="entry name" value="Alcohol dehydrogenase, iron-containing"/>
    <property type="match status" value="1"/>
</dbReference>
<dbReference type="RefSeq" id="WP_120195495.1">
    <property type="nucleotide sequence ID" value="NZ_MCIA01000003.1"/>
</dbReference>